<dbReference type="Pfam" id="PF09822">
    <property type="entry name" value="ABC_transp_aux"/>
    <property type="match status" value="1"/>
</dbReference>
<dbReference type="RefSeq" id="WP_188512466.1">
    <property type="nucleotide sequence ID" value="NZ_BMGD01000001.1"/>
</dbReference>
<evidence type="ECO:0000259" key="1">
    <source>
        <dbReference type="Pfam" id="PF09822"/>
    </source>
</evidence>
<keyword evidence="3" id="KW-1185">Reference proteome</keyword>
<dbReference type="InterPro" id="IPR019196">
    <property type="entry name" value="ABC_transp_unknown"/>
</dbReference>
<dbReference type="Proteomes" id="UP000614261">
    <property type="component" value="Unassembled WGS sequence"/>
</dbReference>
<gene>
    <name evidence="2" type="ORF">GCM10010833_01570</name>
</gene>
<sequence length="213" mass="22436">MSSLPLVHGDGVDLTAMIAGKSNPHPLHEDLKAAHDLVVADALDGDVLDGADLAVLVQPRALPPQDLVALDDYVRGGGRLLLFADPVLEWAGGRGLGDPQGPLRSSLMSPLLRHWGIELLDPELGSVRLKPSGALLVHPGRFAPLSGKIGDGNCEIENQGHVARCRRGRGRAVLVADADLMDPALINESAESAPANRRFVATLIADLISKDTS</sequence>
<protein>
    <recommendedName>
        <fullName evidence="1">ABC-type uncharacterized transport system domain-containing protein</fullName>
    </recommendedName>
</protein>
<evidence type="ECO:0000313" key="2">
    <source>
        <dbReference type="EMBL" id="GGB50567.1"/>
    </source>
</evidence>
<reference evidence="3" key="1">
    <citation type="journal article" date="2019" name="Int. J. Syst. Evol. Microbiol.">
        <title>The Global Catalogue of Microorganisms (GCM) 10K type strain sequencing project: providing services to taxonomists for standard genome sequencing and annotation.</title>
        <authorList>
            <consortium name="The Broad Institute Genomics Platform"/>
            <consortium name="The Broad Institute Genome Sequencing Center for Infectious Disease"/>
            <person name="Wu L."/>
            <person name="Ma J."/>
        </authorList>
    </citation>
    <scope>NUCLEOTIDE SEQUENCE [LARGE SCALE GENOMIC DNA]</scope>
    <source>
        <strain evidence="3">CGMCC 1.12851</strain>
    </source>
</reference>
<organism evidence="2 3">
    <name type="scientific">Blastomonas aquatica</name>
    <dbReference type="NCBI Taxonomy" id="1510276"/>
    <lineage>
        <taxon>Bacteria</taxon>
        <taxon>Pseudomonadati</taxon>
        <taxon>Pseudomonadota</taxon>
        <taxon>Alphaproteobacteria</taxon>
        <taxon>Sphingomonadales</taxon>
        <taxon>Sphingomonadaceae</taxon>
        <taxon>Blastomonas</taxon>
    </lineage>
</organism>
<accession>A0ABQ1IU50</accession>
<dbReference type="SUPFAM" id="SSF52317">
    <property type="entry name" value="Class I glutamine amidotransferase-like"/>
    <property type="match status" value="1"/>
</dbReference>
<comment type="caution">
    <text evidence="2">The sequence shown here is derived from an EMBL/GenBank/DDBJ whole genome shotgun (WGS) entry which is preliminary data.</text>
</comment>
<name>A0ABQ1IU50_9SPHN</name>
<dbReference type="EMBL" id="BMGD01000001">
    <property type="protein sequence ID" value="GGB50567.1"/>
    <property type="molecule type" value="Genomic_DNA"/>
</dbReference>
<dbReference type="InterPro" id="IPR029062">
    <property type="entry name" value="Class_I_gatase-like"/>
</dbReference>
<evidence type="ECO:0000313" key="3">
    <source>
        <dbReference type="Proteomes" id="UP000614261"/>
    </source>
</evidence>
<feature type="domain" description="ABC-type uncharacterised transport system" evidence="1">
    <location>
        <begin position="31"/>
        <end position="119"/>
    </location>
</feature>
<proteinExistence type="predicted"/>